<gene>
    <name evidence="2" type="ORF">DVJ77_15680</name>
</gene>
<dbReference type="Proteomes" id="UP000253782">
    <property type="component" value="Unassembled WGS sequence"/>
</dbReference>
<evidence type="ECO:0000313" key="3">
    <source>
        <dbReference type="Proteomes" id="UP000253782"/>
    </source>
</evidence>
<dbReference type="EMBL" id="QQAH01000015">
    <property type="protein sequence ID" value="RDD80673.1"/>
    <property type="molecule type" value="Genomic_DNA"/>
</dbReference>
<dbReference type="OrthoDB" id="9858886at2"/>
<evidence type="ECO:0000313" key="2">
    <source>
        <dbReference type="EMBL" id="RDD80673.1"/>
    </source>
</evidence>
<protein>
    <submittedName>
        <fullName evidence="2">Uncharacterized protein</fullName>
    </submittedName>
</protein>
<feature type="transmembrane region" description="Helical" evidence="1">
    <location>
        <begin position="52"/>
        <end position="70"/>
    </location>
</feature>
<comment type="caution">
    <text evidence="2">The sequence shown here is derived from an EMBL/GenBank/DDBJ whole genome shotgun (WGS) entry which is preliminary data.</text>
</comment>
<dbReference type="AlphaFoldDB" id="A0A369UK08"/>
<keyword evidence="1" id="KW-0812">Transmembrane</keyword>
<keyword evidence="3" id="KW-1185">Reference proteome</keyword>
<reference evidence="2 3" key="1">
    <citation type="submission" date="2018-07" db="EMBL/GenBank/DDBJ databases">
        <title>Dyella tabacisoli L4-6T, whole genome shotgun sequence.</title>
        <authorList>
            <person name="Zhou X.-K."/>
            <person name="Li W.-J."/>
            <person name="Duan Y.-Q."/>
        </authorList>
    </citation>
    <scope>NUCLEOTIDE SEQUENCE [LARGE SCALE GENOMIC DNA]</scope>
    <source>
        <strain evidence="2 3">L4-6</strain>
    </source>
</reference>
<feature type="transmembrane region" description="Helical" evidence="1">
    <location>
        <begin position="12"/>
        <end position="32"/>
    </location>
</feature>
<keyword evidence="1" id="KW-1133">Transmembrane helix</keyword>
<sequence length="281" mass="29485">MDHISAFGSLLKYGLPGLALGLFLGAIAGIVAKNLTSLTVDALKVCFKYATILFALTCVANVVPLFLDYLSGQRNSRMTIAVNVEPSFGEKYPQAVAHMKTDLTPHPADNHVDVSTHGTNSTVYVDVTAMGDVMDQLLHNNVDLKTQVSMLQKGNDERAKLYAAIVPAPQAVRDTVDKVMNAADSSAVATDTCRKSNAALCGWAHLAAGNAQAAQVSFTAAAGDPAVPKEQAASAQNGLGYTYLTEGRTVEAIQQTKSAAVAGDHGASVQLQAIKRTVKGI</sequence>
<evidence type="ECO:0000256" key="1">
    <source>
        <dbReference type="SAM" id="Phobius"/>
    </source>
</evidence>
<keyword evidence="1" id="KW-0472">Membrane</keyword>
<proteinExistence type="predicted"/>
<accession>A0A369UK08</accession>
<organism evidence="2 3">
    <name type="scientific">Dyella tabacisoli</name>
    <dbReference type="NCBI Taxonomy" id="2282381"/>
    <lineage>
        <taxon>Bacteria</taxon>
        <taxon>Pseudomonadati</taxon>
        <taxon>Pseudomonadota</taxon>
        <taxon>Gammaproteobacteria</taxon>
        <taxon>Lysobacterales</taxon>
        <taxon>Rhodanobacteraceae</taxon>
        <taxon>Dyella</taxon>
    </lineage>
</organism>
<name>A0A369UK08_9GAMM</name>